<dbReference type="SUPFAM" id="SSF53756">
    <property type="entry name" value="UDP-Glycosyltransferase/glycogen phosphorylase"/>
    <property type="match status" value="1"/>
</dbReference>
<accession>A0A1F5G1C9</accession>
<evidence type="ECO:0000259" key="3">
    <source>
        <dbReference type="Pfam" id="PF13439"/>
    </source>
</evidence>
<dbReference type="Proteomes" id="UP000177069">
    <property type="component" value="Unassembled WGS sequence"/>
</dbReference>
<dbReference type="Gene3D" id="3.40.50.2000">
    <property type="entry name" value="Glycogen Phosphorylase B"/>
    <property type="match status" value="2"/>
</dbReference>
<dbReference type="PANTHER" id="PTHR46401">
    <property type="entry name" value="GLYCOSYLTRANSFERASE WBBK-RELATED"/>
    <property type="match status" value="1"/>
</dbReference>
<dbReference type="PANTHER" id="PTHR46401:SF2">
    <property type="entry name" value="GLYCOSYLTRANSFERASE WBBK-RELATED"/>
    <property type="match status" value="1"/>
</dbReference>
<feature type="domain" description="Glycosyl transferase family 1" evidence="2">
    <location>
        <begin position="193"/>
        <end position="344"/>
    </location>
</feature>
<name>A0A1F5G1C9_9BACT</name>
<evidence type="ECO:0000313" key="5">
    <source>
        <dbReference type="Proteomes" id="UP000177069"/>
    </source>
</evidence>
<evidence type="ECO:0008006" key="6">
    <source>
        <dbReference type="Google" id="ProtNLM"/>
    </source>
</evidence>
<dbReference type="Pfam" id="PF00534">
    <property type="entry name" value="Glycos_transf_1"/>
    <property type="match status" value="1"/>
</dbReference>
<dbReference type="AlphaFoldDB" id="A0A1F5G1C9"/>
<gene>
    <name evidence="4" type="ORF">A2696_00580</name>
</gene>
<sequence length="378" mass="42569">MGFLSGLEKVNHFVLARCTSAAVLLKRVKVAVDISPTIGDHRVRGIGTYTEQLVSQFKKGKWQIDFDFFKDPKSPPPTDIIHHPYFDLFFHTLPIRKTALRVVTIHDVIPLLFPKYFPRGIKGNIDLFLQKKALKNVDAVICDSQTSRRDIVAQLSFPNDKIHVVYLAAGQNFKKITSRQSLGKVAKEFKLFSKFVLYVGDVNWHKNIETLLQAVKIARVNLVLVGSAFQNKYLPQTVSIDQKINKLGLYHRIIKTGYVQQKELVALYNLAHVTLLPSFYEGFGLPVLESMACGTPVICSKVASLSEIGGKVAIFCDPKDPKEIAAKINFVFHFKKDQREKLSYDCQKHASAFSWEKVASQTISIYKSVPKSSDATIP</sequence>
<dbReference type="Pfam" id="PF13439">
    <property type="entry name" value="Glyco_transf_4"/>
    <property type="match status" value="1"/>
</dbReference>
<protein>
    <recommendedName>
        <fullName evidence="6">Glycosyl transferase family 1 domain-containing protein</fullName>
    </recommendedName>
</protein>
<keyword evidence="1" id="KW-0808">Transferase</keyword>
<dbReference type="GO" id="GO:0016757">
    <property type="term" value="F:glycosyltransferase activity"/>
    <property type="evidence" value="ECO:0007669"/>
    <property type="project" value="InterPro"/>
</dbReference>
<dbReference type="InterPro" id="IPR028098">
    <property type="entry name" value="Glyco_trans_4-like_N"/>
</dbReference>
<feature type="domain" description="Glycosyltransferase subfamily 4-like N-terminal" evidence="3">
    <location>
        <begin position="79"/>
        <end position="166"/>
    </location>
</feature>
<reference evidence="4 5" key="1">
    <citation type="journal article" date="2016" name="Nat. Commun.">
        <title>Thousands of microbial genomes shed light on interconnected biogeochemical processes in an aquifer system.</title>
        <authorList>
            <person name="Anantharaman K."/>
            <person name="Brown C.T."/>
            <person name="Hug L.A."/>
            <person name="Sharon I."/>
            <person name="Castelle C.J."/>
            <person name="Probst A.J."/>
            <person name="Thomas B.C."/>
            <person name="Singh A."/>
            <person name="Wilkins M.J."/>
            <person name="Karaoz U."/>
            <person name="Brodie E.L."/>
            <person name="Williams K.H."/>
            <person name="Hubbard S.S."/>
            <person name="Banfield J.F."/>
        </authorList>
    </citation>
    <scope>NUCLEOTIDE SEQUENCE [LARGE SCALE GENOMIC DNA]</scope>
</reference>
<dbReference type="EMBL" id="MFBA01000017">
    <property type="protein sequence ID" value="OGD85676.1"/>
    <property type="molecule type" value="Genomic_DNA"/>
</dbReference>
<proteinExistence type="predicted"/>
<evidence type="ECO:0000313" key="4">
    <source>
        <dbReference type="EMBL" id="OGD85676.1"/>
    </source>
</evidence>
<dbReference type="InterPro" id="IPR001296">
    <property type="entry name" value="Glyco_trans_1"/>
</dbReference>
<comment type="caution">
    <text evidence="4">The sequence shown here is derived from an EMBL/GenBank/DDBJ whole genome shotgun (WGS) entry which is preliminary data.</text>
</comment>
<organism evidence="4 5">
    <name type="scientific">Candidatus Curtissbacteria bacterium RIFCSPHIGHO2_01_FULL_41_13</name>
    <dbReference type="NCBI Taxonomy" id="1797745"/>
    <lineage>
        <taxon>Bacteria</taxon>
        <taxon>Candidatus Curtissiibacteriota</taxon>
    </lineage>
</organism>
<evidence type="ECO:0000259" key="2">
    <source>
        <dbReference type="Pfam" id="PF00534"/>
    </source>
</evidence>
<evidence type="ECO:0000256" key="1">
    <source>
        <dbReference type="ARBA" id="ARBA00022679"/>
    </source>
</evidence>
<dbReference type="CDD" id="cd03809">
    <property type="entry name" value="GT4_MtfB-like"/>
    <property type="match status" value="1"/>
</dbReference>